<evidence type="ECO:0000313" key="1">
    <source>
        <dbReference type="EMBL" id="ARF13115.1"/>
    </source>
</evidence>
<evidence type="ECO:0008006" key="3">
    <source>
        <dbReference type="Google" id="ProtNLM"/>
    </source>
</evidence>
<dbReference type="InterPro" id="IPR043519">
    <property type="entry name" value="NT_sf"/>
</dbReference>
<dbReference type="Pfam" id="PF04229">
    <property type="entry name" value="GrpB"/>
    <property type="match status" value="1"/>
</dbReference>
<dbReference type="SUPFAM" id="SSF81301">
    <property type="entry name" value="Nucleotidyltransferase"/>
    <property type="match status" value="1"/>
</dbReference>
<reference evidence="1 2" key="1">
    <citation type="submission" date="2016-04" db="EMBL/GenBank/DDBJ databases">
        <title>Comparative Genomics and Epigenetics of Sporosarcina ureae.</title>
        <authorList>
            <person name="Oliver A.S."/>
            <person name="Cooper K.K."/>
        </authorList>
    </citation>
    <scope>NUCLEOTIDE SEQUENCE [LARGE SCALE GENOMIC DNA]</scope>
    <source>
        <strain evidence="1 2">S204</strain>
    </source>
</reference>
<keyword evidence="2" id="KW-1185">Reference proteome</keyword>
<dbReference type="Gene3D" id="3.30.460.10">
    <property type="entry name" value="Beta Polymerase, domain 2"/>
    <property type="match status" value="1"/>
</dbReference>
<evidence type="ECO:0000313" key="2">
    <source>
        <dbReference type="Proteomes" id="UP000192486"/>
    </source>
</evidence>
<dbReference type="PANTHER" id="PTHR34822">
    <property type="entry name" value="GRPB DOMAIN PROTEIN (AFU_ORTHOLOGUE AFUA_1G01530)"/>
    <property type="match status" value="1"/>
</dbReference>
<dbReference type="Proteomes" id="UP000192486">
    <property type="component" value="Chromosome"/>
</dbReference>
<dbReference type="PANTHER" id="PTHR34822:SF1">
    <property type="entry name" value="GRPB FAMILY PROTEIN"/>
    <property type="match status" value="1"/>
</dbReference>
<dbReference type="RefSeq" id="WP_029053668.1">
    <property type="nucleotide sequence ID" value="NZ_CP015108.1"/>
</dbReference>
<proteinExistence type="predicted"/>
<accession>A0ABM6JSH1</accession>
<organism evidence="1 2">
    <name type="scientific">Sporosarcina ureae</name>
    <dbReference type="NCBI Taxonomy" id="1571"/>
    <lineage>
        <taxon>Bacteria</taxon>
        <taxon>Bacillati</taxon>
        <taxon>Bacillota</taxon>
        <taxon>Bacilli</taxon>
        <taxon>Bacillales</taxon>
        <taxon>Caryophanaceae</taxon>
        <taxon>Sporosarcina</taxon>
    </lineage>
</organism>
<sequence>MKVEVVEYNNQWPELFKIESQKIATVFKEELVSIHHIGSTSVEGLSAKPIIDIMPVVKTIENVDALSTQMNEIGYEALGEFGMRGRRYFRKGEQTRTHQIHVFQEDNLYDIARHLAVRDYLLVHHEESNLYGKLKIKLAAMFPDDIESYMDGKNLFVKELERKALIWYDAKA</sequence>
<protein>
    <recommendedName>
        <fullName evidence="3">GrpB family protein</fullName>
    </recommendedName>
</protein>
<dbReference type="InterPro" id="IPR007344">
    <property type="entry name" value="GrpB/CoaE"/>
</dbReference>
<name>A0ABM6JSH1_SPOUR</name>
<gene>
    <name evidence="1" type="ORF">SporoS204_02310</name>
</gene>
<dbReference type="EMBL" id="CP015108">
    <property type="protein sequence ID" value="ARF13115.1"/>
    <property type="molecule type" value="Genomic_DNA"/>
</dbReference>